<dbReference type="InterPro" id="IPR020828">
    <property type="entry name" value="GlycerAld_3-P_DH_NAD(P)-bd"/>
</dbReference>
<keyword evidence="7" id="KW-0324">Glycolysis</keyword>
<proteinExistence type="inferred from homology"/>
<dbReference type="GO" id="GO:0005829">
    <property type="term" value="C:cytosol"/>
    <property type="evidence" value="ECO:0007669"/>
    <property type="project" value="TreeGrafter"/>
</dbReference>
<evidence type="ECO:0000256" key="7">
    <source>
        <dbReference type="ARBA" id="ARBA00023152"/>
    </source>
</evidence>
<evidence type="ECO:0000256" key="5">
    <source>
        <dbReference type="ARBA" id="ARBA00023002"/>
    </source>
</evidence>
<sequence>TWEITRAALNSGKVGTVTINDPLIDLNYMVYMFQYDSTHNKFNGTMKAENGKLVINRKVISIFQEQHPANSKRGDAGAEYVMKSTGVFTTMEKAWAHLKGGAKGIIISAPSAAPPMSVMSMNHYKYDNSQKIVGSCTTA</sequence>
<dbReference type="EC" id="1.2.1.12" evidence="3"/>
<evidence type="ECO:0000256" key="8">
    <source>
        <dbReference type="ARBA" id="ARBA00047698"/>
    </source>
</evidence>
<comment type="pathway">
    <text evidence="1">Carbohydrate degradation; glycolysis; pyruvate from D-glyceraldehyde 3-phosphate: step 1/5.</text>
</comment>
<organism evidence="10">
    <name type="scientific">Castor canadensis</name>
    <name type="common">American beaver</name>
    <dbReference type="NCBI Taxonomy" id="51338"/>
    <lineage>
        <taxon>Eukaryota</taxon>
        <taxon>Metazoa</taxon>
        <taxon>Chordata</taxon>
        <taxon>Craniata</taxon>
        <taxon>Vertebrata</taxon>
        <taxon>Euteleostomi</taxon>
        <taxon>Mammalia</taxon>
        <taxon>Eutheria</taxon>
        <taxon>Euarchontoglires</taxon>
        <taxon>Glires</taxon>
        <taxon>Rodentia</taxon>
        <taxon>Castorimorpha</taxon>
        <taxon>Castoridae</taxon>
        <taxon>Castor</taxon>
    </lineage>
</organism>
<dbReference type="SMART" id="SM00846">
    <property type="entry name" value="Gp_dh_N"/>
    <property type="match status" value="1"/>
</dbReference>
<dbReference type="FunFam" id="3.40.50.720:FF:001161">
    <property type="entry name" value="Glyceraldehyde-3-phosphate dehydrogenase"/>
    <property type="match status" value="1"/>
</dbReference>
<evidence type="ECO:0000256" key="2">
    <source>
        <dbReference type="ARBA" id="ARBA00007406"/>
    </source>
</evidence>
<dbReference type="GO" id="GO:0006096">
    <property type="term" value="P:glycolytic process"/>
    <property type="evidence" value="ECO:0007669"/>
    <property type="project" value="UniProtKB-KW"/>
</dbReference>
<dbReference type="CDD" id="cd05214">
    <property type="entry name" value="GAPDH_I_N"/>
    <property type="match status" value="1"/>
</dbReference>
<name>A0A8C0ZZ11_CASCN</name>
<keyword evidence="6" id="KW-0520">NAD</keyword>
<dbReference type="AlphaFoldDB" id="A0A8C0ZZ11"/>
<evidence type="ECO:0000256" key="1">
    <source>
        <dbReference type="ARBA" id="ARBA00004869"/>
    </source>
</evidence>
<dbReference type="InterPro" id="IPR020831">
    <property type="entry name" value="GlycerAld/Erythrose_P_DH"/>
</dbReference>
<dbReference type="Pfam" id="PF00044">
    <property type="entry name" value="Gp_dh_N"/>
    <property type="match status" value="1"/>
</dbReference>
<evidence type="ECO:0000256" key="3">
    <source>
        <dbReference type="ARBA" id="ARBA00013119"/>
    </source>
</evidence>
<reference evidence="10" key="1">
    <citation type="submission" date="2023-09" db="UniProtKB">
        <authorList>
            <consortium name="Ensembl"/>
        </authorList>
    </citation>
    <scope>IDENTIFICATION</scope>
</reference>
<evidence type="ECO:0000256" key="4">
    <source>
        <dbReference type="ARBA" id="ARBA00022490"/>
    </source>
</evidence>
<evidence type="ECO:0000313" key="10">
    <source>
        <dbReference type="Ensembl" id="ENSCCNP00000030197.1"/>
    </source>
</evidence>
<evidence type="ECO:0000256" key="6">
    <source>
        <dbReference type="ARBA" id="ARBA00023027"/>
    </source>
</evidence>
<comment type="catalytic activity">
    <reaction evidence="8">
        <text>D-glyceraldehyde 3-phosphate + phosphate + NAD(+) = (2R)-3-phospho-glyceroyl phosphate + NADH + H(+)</text>
        <dbReference type="Rhea" id="RHEA:10300"/>
        <dbReference type="ChEBI" id="CHEBI:15378"/>
        <dbReference type="ChEBI" id="CHEBI:43474"/>
        <dbReference type="ChEBI" id="CHEBI:57540"/>
        <dbReference type="ChEBI" id="CHEBI:57604"/>
        <dbReference type="ChEBI" id="CHEBI:57945"/>
        <dbReference type="ChEBI" id="CHEBI:59776"/>
        <dbReference type="EC" id="1.2.1.12"/>
    </reaction>
</comment>
<dbReference type="InterPro" id="IPR036291">
    <property type="entry name" value="NAD(P)-bd_dom_sf"/>
</dbReference>
<dbReference type="PANTHER" id="PTHR10836:SF111">
    <property type="entry name" value="GLYCERALDEHYDE-3-PHOSPHATE DEHYDROGENASE"/>
    <property type="match status" value="1"/>
</dbReference>
<dbReference type="GO" id="GO:0004365">
    <property type="term" value="F:glyceraldehyde-3-phosphate dehydrogenase (NAD+) (phosphorylating) activity"/>
    <property type="evidence" value="ECO:0007669"/>
    <property type="project" value="UniProtKB-EC"/>
</dbReference>
<dbReference type="Ensembl" id="ENSCCNT00000038069.1">
    <property type="protein sequence ID" value="ENSCCNP00000030197.1"/>
    <property type="gene ID" value="ENSCCNG00000028921.1"/>
</dbReference>
<dbReference type="GO" id="GO:0051287">
    <property type="term" value="F:NAD binding"/>
    <property type="evidence" value="ECO:0007669"/>
    <property type="project" value="InterPro"/>
</dbReference>
<dbReference type="SUPFAM" id="SSF51735">
    <property type="entry name" value="NAD(P)-binding Rossmann-fold domains"/>
    <property type="match status" value="1"/>
</dbReference>
<accession>A0A8C0ZZ11</accession>
<keyword evidence="4" id="KW-0963">Cytoplasm</keyword>
<evidence type="ECO:0000259" key="9">
    <source>
        <dbReference type="SMART" id="SM00846"/>
    </source>
</evidence>
<keyword evidence="5" id="KW-0560">Oxidoreductase</keyword>
<dbReference type="Gene3D" id="3.40.50.720">
    <property type="entry name" value="NAD(P)-binding Rossmann-like Domain"/>
    <property type="match status" value="1"/>
</dbReference>
<dbReference type="PANTHER" id="PTHR10836">
    <property type="entry name" value="GLYCERALDEHYDE 3-PHOSPHATE DEHYDROGENASE"/>
    <property type="match status" value="1"/>
</dbReference>
<comment type="similarity">
    <text evidence="2">Belongs to the glyceraldehyde-3-phosphate dehydrogenase family.</text>
</comment>
<protein>
    <recommendedName>
        <fullName evidence="3">glyceraldehyde-3-phosphate dehydrogenase (phosphorylating)</fullName>
        <ecNumber evidence="3">1.2.1.12</ecNumber>
    </recommendedName>
</protein>
<feature type="domain" description="Glyceraldehyde 3-phosphate dehydrogenase NAD(P) binding" evidence="9">
    <location>
        <begin position="4"/>
        <end position="136"/>
    </location>
</feature>